<dbReference type="Gene3D" id="3.10.110.10">
    <property type="entry name" value="Ubiquitin Conjugating Enzyme"/>
    <property type="match status" value="1"/>
</dbReference>
<dbReference type="PANTHER" id="PTHR24067">
    <property type="entry name" value="UBIQUITIN-CONJUGATING ENZYME E2"/>
    <property type="match status" value="1"/>
</dbReference>
<dbReference type="SUPFAM" id="SSF54495">
    <property type="entry name" value="UBC-like"/>
    <property type="match status" value="1"/>
</dbReference>
<dbReference type="InterPro" id="IPR000608">
    <property type="entry name" value="UBC"/>
</dbReference>
<dbReference type="AlphaFoldDB" id="A0A699ZAI3"/>
<dbReference type="InterPro" id="IPR016135">
    <property type="entry name" value="UBQ-conjugating_enzyme/RWD"/>
</dbReference>
<dbReference type="EMBL" id="BLLF01001336">
    <property type="protein sequence ID" value="GFH18675.1"/>
    <property type="molecule type" value="Genomic_DNA"/>
</dbReference>
<feature type="domain" description="UBC core" evidence="1">
    <location>
        <begin position="4"/>
        <end position="93"/>
    </location>
</feature>
<gene>
    <name evidence="2" type="ORF">HaLaN_15517</name>
</gene>
<dbReference type="Proteomes" id="UP000485058">
    <property type="component" value="Unassembled WGS sequence"/>
</dbReference>
<sequence>MASLALQRLAEERKIFRKTRQYGFQAKPTVRKDGSTDLFEWACVVPGKKGSYMEEGNFPVTIRFTEDYPSKPPAVFLPPGFLHVNVFDNGGVW</sequence>
<accession>A0A699ZAI3</accession>
<organism evidence="2 3">
    <name type="scientific">Haematococcus lacustris</name>
    <name type="common">Green alga</name>
    <name type="synonym">Haematococcus pluvialis</name>
    <dbReference type="NCBI Taxonomy" id="44745"/>
    <lineage>
        <taxon>Eukaryota</taxon>
        <taxon>Viridiplantae</taxon>
        <taxon>Chlorophyta</taxon>
        <taxon>core chlorophytes</taxon>
        <taxon>Chlorophyceae</taxon>
        <taxon>CS clade</taxon>
        <taxon>Chlamydomonadales</taxon>
        <taxon>Haematococcaceae</taxon>
        <taxon>Haematococcus</taxon>
    </lineage>
</organism>
<evidence type="ECO:0000313" key="2">
    <source>
        <dbReference type="EMBL" id="GFH18675.1"/>
    </source>
</evidence>
<proteinExistence type="predicted"/>
<dbReference type="Pfam" id="PF00179">
    <property type="entry name" value="UQ_con"/>
    <property type="match status" value="1"/>
</dbReference>
<name>A0A699ZAI3_HAELA</name>
<keyword evidence="3" id="KW-1185">Reference proteome</keyword>
<dbReference type="PROSITE" id="PS50127">
    <property type="entry name" value="UBC_2"/>
    <property type="match status" value="1"/>
</dbReference>
<evidence type="ECO:0000259" key="1">
    <source>
        <dbReference type="PROSITE" id="PS50127"/>
    </source>
</evidence>
<reference evidence="2 3" key="1">
    <citation type="submission" date="2020-02" db="EMBL/GenBank/DDBJ databases">
        <title>Draft genome sequence of Haematococcus lacustris strain NIES-144.</title>
        <authorList>
            <person name="Morimoto D."/>
            <person name="Nakagawa S."/>
            <person name="Yoshida T."/>
            <person name="Sawayama S."/>
        </authorList>
    </citation>
    <scope>NUCLEOTIDE SEQUENCE [LARGE SCALE GENOMIC DNA]</scope>
    <source>
        <strain evidence="2 3">NIES-144</strain>
    </source>
</reference>
<evidence type="ECO:0000313" key="3">
    <source>
        <dbReference type="Proteomes" id="UP000485058"/>
    </source>
</evidence>
<protein>
    <submittedName>
        <fullName evidence="2">Ubiquitin_conjugat_2 domain-containing protein</fullName>
    </submittedName>
</protein>
<dbReference type="InterPro" id="IPR050113">
    <property type="entry name" value="Ub_conjugating_enzyme"/>
</dbReference>
<comment type="caution">
    <text evidence="2">The sequence shown here is derived from an EMBL/GenBank/DDBJ whole genome shotgun (WGS) entry which is preliminary data.</text>
</comment>